<dbReference type="GeneID" id="302998614"/>
<reference evidence="7 8" key="1">
    <citation type="journal article" date="2011" name="Stand. Genomic Sci.">
        <title>Complete genome sequence of Treponema succinifaciens type strain (6091).</title>
        <authorList>
            <person name="Han C."/>
            <person name="Gronow S."/>
            <person name="Teshima H."/>
            <person name="Lapidus A."/>
            <person name="Nolan M."/>
            <person name="Lucas S."/>
            <person name="Hammon N."/>
            <person name="Deshpande S."/>
            <person name="Cheng J.F."/>
            <person name="Zeytun A."/>
            <person name="Tapia R."/>
            <person name="Goodwin L."/>
            <person name="Pitluck S."/>
            <person name="Liolios K."/>
            <person name="Pagani I."/>
            <person name="Ivanova N."/>
            <person name="Mavromatis K."/>
            <person name="Mikhailova N."/>
            <person name="Huntemann M."/>
            <person name="Pati A."/>
            <person name="Chen A."/>
            <person name="Palaniappan K."/>
            <person name="Land M."/>
            <person name="Hauser L."/>
            <person name="Brambilla E.M."/>
            <person name="Rohde M."/>
            <person name="Goker M."/>
            <person name="Woyke T."/>
            <person name="Bristow J."/>
            <person name="Eisen J.A."/>
            <person name="Markowitz V."/>
            <person name="Hugenholtz P."/>
            <person name="Kyrpides N.C."/>
            <person name="Klenk H.P."/>
            <person name="Detter J.C."/>
        </authorList>
    </citation>
    <scope>NUCLEOTIDE SEQUENCE [LARGE SCALE GENOMIC DNA]</scope>
    <source>
        <strain evidence="8">ATCC 33096 / DSM 2489 / 6091</strain>
    </source>
</reference>
<dbReference type="Pfam" id="PF07745">
    <property type="entry name" value="Glyco_hydro_53"/>
    <property type="match status" value="2"/>
</dbReference>
<dbReference type="OrthoDB" id="9768786at2"/>
<evidence type="ECO:0000256" key="5">
    <source>
        <dbReference type="ARBA" id="ARBA00023295"/>
    </source>
</evidence>
<comment type="catalytic activity">
    <reaction evidence="1 6">
        <text>The enzyme specifically hydrolyzes (1-&gt;4)-beta-D-galactosidic linkages in type I arabinogalactans.</text>
        <dbReference type="EC" id="3.2.1.89"/>
    </reaction>
</comment>
<dbReference type="eggNOG" id="COG3867">
    <property type="taxonomic scope" value="Bacteria"/>
</dbReference>
<dbReference type="PANTHER" id="PTHR34983:SF1">
    <property type="entry name" value="ARABINOGALACTAN ENDO-BETA-1,4-GALACTANASE A"/>
    <property type="match status" value="1"/>
</dbReference>
<keyword evidence="8" id="KW-1185">Reference proteome</keyword>
<dbReference type="Gene3D" id="3.20.20.80">
    <property type="entry name" value="Glycosidases"/>
    <property type="match status" value="1"/>
</dbReference>
<dbReference type="GO" id="GO:0031218">
    <property type="term" value="F:arabinogalactan endo-1,4-beta-galactosidase activity"/>
    <property type="evidence" value="ECO:0007669"/>
    <property type="project" value="UniProtKB-EC"/>
</dbReference>
<evidence type="ECO:0000313" key="7">
    <source>
        <dbReference type="EMBL" id="AEB14357.1"/>
    </source>
</evidence>
<dbReference type="HOGENOM" id="CLU_011259_2_1_12"/>
<dbReference type="GO" id="GO:0045490">
    <property type="term" value="P:pectin catabolic process"/>
    <property type="evidence" value="ECO:0007669"/>
    <property type="project" value="TreeGrafter"/>
</dbReference>
<feature type="chain" id="PRO_5005129287" description="Arabinogalactan endo-beta-1,4-galactanase" evidence="6">
    <location>
        <begin position="23"/>
        <end position="411"/>
    </location>
</feature>
<dbReference type="InterPro" id="IPR011683">
    <property type="entry name" value="Glyco_hydro_53"/>
</dbReference>
<evidence type="ECO:0000256" key="3">
    <source>
        <dbReference type="ARBA" id="ARBA00012556"/>
    </source>
</evidence>
<dbReference type="SUPFAM" id="SSF51445">
    <property type="entry name" value="(Trans)glycosidases"/>
    <property type="match status" value="1"/>
</dbReference>
<dbReference type="PANTHER" id="PTHR34983">
    <property type="entry name" value="ARABINOGALACTAN ENDO-BETA-1,4-GALACTANASE A"/>
    <property type="match status" value="1"/>
</dbReference>
<comment type="similarity">
    <text evidence="2 6">Belongs to the glycosyl hydrolase 53 family.</text>
</comment>
<dbReference type="EC" id="3.2.1.89" evidence="3 6"/>
<evidence type="ECO:0000256" key="2">
    <source>
        <dbReference type="ARBA" id="ARBA00010687"/>
    </source>
</evidence>
<dbReference type="AlphaFoldDB" id="F2NS56"/>
<organism evidence="7 8">
    <name type="scientific">Treponema succinifaciens (strain ATCC 33096 / DSM 2489 / 6091)</name>
    <dbReference type="NCBI Taxonomy" id="869209"/>
    <lineage>
        <taxon>Bacteria</taxon>
        <taxon>Pseudomonadati</taxon>
        <taxon>Spirochaetota</taxon>
        <taxon>Spirochaetia</taxon>
        <taxon>Spirochaetales</taxon>
        <taxon>Treponemataceae</taxon>
        <taxon>Treponema</taxon>
    </lineage>
</organism>
<dbReference type="KEGG" id="tsu:Tresu_1454"/>
<gene>
    <name evidence="7" type="ordered locus">Tresu_1454</name>
</gene>
<dbReference type="GO" id="GO:0015926">
    <property type="term" value="F:glucosidase activity"/>
    <property type="evidence" value="ECO:0007669"/>
    <property type="project" value="InterPro"/>
</dbReference>
<protein>
    <recommendedName>
        <fullName evidence="3 6">Arabinogalactan endo-beta-1,4-galactanase</fullName>
        <ecNumber evidence="3 6">3.2.1.89</ecNumber>
    </recommendedName>
</protein>
<name>F2NS56_TRES6</name>
<evidence type="ECO:0000313" key="8">
    <source>
        <dbReference type="Proteomes" id="UP000006852"/>
    </source>
</evidence>
<dbReference type="STRING" id="869209.Tresu_1454"/>
<evidence type="ECO:0000256" key="6">
    <source>
        <dbReference type="RuleBase" id="RU361192"/>
    </source>
</evidence>
<dbReference type="Proteomes" id="UP000006852">
    <property type="component" value="Chromosome"/>
</dbReference>
<proteinExistence type="inferred from homology"/>
<feature type="signal peptide" evidence="6">
    <location>
        <begin position="1"/>
        <end position="22"/>
    </location>
</feature>
<dbReference type="EMBL" id="CP002631">
    <property type="protein sequence ID" value="AEB14357.1"/>
    <property type="molecule type" value="Genomic_DNA"/>
</dbReference>
<evidence type="ECO:0000256" key="4">
    <source>
        <dbReference type="ARBA" id="ARBA00022801"/>
    </source>
</evidence>
<keyword evidence="5 6" id="KW-0326">Glycosidase</keyword>
<keyword evidence="6" id="KW-0732">Signal</keyword>
<sequence>MKFKSIFSVFIALFLFLSPACSAPSESTDETLGLNADFMRGFDASMVSQLEEYGSSFYNENGAKEDIFKILKAHGVNWIRLRIWNEPQDSTPGQNNYERTLAMAKRIKQNGLKFLLDFHYSDSWADPAKQSLPAEWDNVSSIEELCSKVSEYTKKILTDLKSEGCAPDLVQLGNEINSGMFLTKSDGTTASRIDCYSWTGHTEGNKNLLKVLQSASSAVSEIDSSIKKMIHLASSKGDNFDWWFKNLQNLKGVDYDYIGLSYYPFEEHGTLKQLRENISYLKKTYKKQVLVAETSWAWSMEAYGDSTNNIVWYEPAGIQAAKNLVDSKSTELKNLKTQTYNGKKCVSASVQNQATVVKAIMEATSNAGGCGIFYWGGDWIPNSKIQDTWENQTLFDLEGKALESLNVFLTE</sequence>
<accession>F2NS56</accession>
<reference evidence="8" key="2">
    <citation type="submission" date="2011-04" db="EMBL/GenBank/DDBJ databases">
        <title>The complete genome of chromosome of Treponema succinifaciens DSM 2489.</title>
        <authorList>
            <person name="Lucas S."/>
            <person name="Copeland A."/>
            <person name="Lapidus A."/>
            <person name="Bruce D."/>
            <person name="Goodwin L."/>
            <person name="Pitluck S."/>
            <person name="Peters L."/>
            <person name="Kyrpides N."/>
            <person name="Mavromatis K."/>
            <person name="Ivanova N."/>
            <person name="Ovchinnikova G."/>
            <person name="Teshima H."/>
            <person name="Detter J.C."/>
            <person name="Tapia R."/>
            <person name="Han C."/>
            <person name="Land M."/>
            <person name="Hauser L."/>
            <person name="Markowitz V."/>
            <person name="Cheng J.-F."/>
            <person name="Hugenholtz P."/>
            <person name="Woyke T."/>
            <person name="Wu D."/>
            <person name="Gronow S."/>
            <person name="Wellnitz S."/>
            <person name="Brambilla E."/>
            <person name="Klenk H.-P."/>
            <person name="Eisen J.A."/>
        </authorList>
    </citation>
    <scope>NUCLEOTIDE SEQUENCE [LARGE SCALE GENOMIC DNA]</scope>
    <source>
        <strain evidence="8">ATCC 33096 / DSM 2489 / 6091</strain>
    </source>
</reference>
<dbReference type="InterPro" id="IPR017853">
    <property type="entry name" value="GH"/>
</dbReference>
<evidence type="ECO:0000256" key="1">
    <source>
        <dbReference type="ARBA" id="ARBA00001695"/>
    </source>
</evidence>
<dbReference type="RefSeq" id="WP_013701639.1">
    <property type="nucleotide sequence ID" value="NC_015385.1"/>
</dbReference>
<keyword evidence="4 6" id="KW-0378">Hydrolase</keyword>